<dbReference type="AlphaFoldDB" id="A0ABD0BDP9"/>
<protein>
    <recommendedName>
        <fullName evidence="3">KTSC domain-containing protein</fullName>
    </recommendedName>
</protein>
<proteinExistence type="predicted"/>
<gene>
    <name evidence="1" type="ORF">KAM382_44520</name>
</gene>
<organism evidence="1 2">
    <name type="scientific">Aeromonas caviae</name>
    <name type="common">Aeromonas punctata</name>
    <dbReference type="NCBI Taxonomy" id="648"/>
    <lineage>
        <taxon>Bacteria</taxon>
        <taxon>Pseudomonadati</taxon>
        <taxon>Pseudomonadota</taxon>
        <taxon>Gammaproteobacteria</taxon>
        <taxon>Aeromonadales</taxon>
        <taxon>Aeromonadaceae</taxon>
        <taxon>Aeromonas</taxon>
    </lineage>
</organism>
<accession>A0ABD0BDP9</accession>
<evidence type="ECO:0008006" key="3">
    <source>
        <dbReference type="Google" id="ProtNLM"/>
    </source>
</evidence>
<name>A0ABD0BDP9_AERCA</name>
<comment type="caution">
    <text evidence="1">The sequence shown here is derived from an EMBL/GenBank/DDBJ whole genome shotgun (WGS) entry which is preliminary data.</text>
</comment>
<dbReference type="EMBL" id="BPOP01000113">
    <property type="protein sequence ID" value="GJB94391.1"/>
    <property type="molecule type" value="Genomic_DNA"/>
</dbReference>
<reference evidence="1 2" key="1">
    <citation type="submission" date="2021-07" db="EMBL/GenBank/DDBJ databases">
        <title>Draft genome sequence of carbapenem-resistant Aeromonas spp. in Japan.</title>
        <authorList>
            <person name="Maehana S."/>
            <person name="Suzuki M."/>
            <person name="Kitasato H."/>
        </authorList>
    </citation>
    <scope>NUCLEOTIDE SEQUENCE [LARGE SCALE GENOMIC DNA]</scope>
    <source>
        <strain evidence="1 2">KAM382</strain>
    </source>
</reference>
<evidence type="ECO:0000313" key="2">
    <source>
        <dbReference type="Proteomes" id="UP000737420"/>
    </source>
</evidence>
<dbReference type="Proteomes" id="UP000737420">
    <property type="component" value="Unassembled WGS sequence"/>
</dbReference>
<sequence>MNNRFHKVSSTIKDTYPDDRFEILVAEWRPDVEAEVYRFENISELIKFRSHSPEIMKMKYQYALVDNSQQGKNGYIVLSESHYKRFKKSVMKFNANK</sequence>
<dbReference type="RefSeq" id="WP_190284512.1">
    <property type="nucleotide sequence ID" value="NZ_AP024404.1"/>
</dbReference>
<evidence type="ECO:0000313" key="1">
    <source>
        <dbReference type="EMBL" id="GJB94391.1"/>
    </source>
</evidence>